<dbReference type="SUPFAM" id="SSF52540">
    <property type="entry name" value="P-loop containing nucleoside triphosphate hydrolases"/>
    <property type="match status" value="1"/>
</dbReference>
<name>A0ABP9NCB4_9GAMM</name>
<evidence type="ECO:0000313" key="5">
    <source>
        <dbReference type="EMBL" id="GAA5114317.1"/>
    </source>
</evidence>
<evidence type="ECO:0000256" key="3">
    <source>
        <dbReference type="ARBA" id="ARBA00022840"/>
    </source>
</evidence>
<dbReference type="PANTHER" id="PTHR42781:SF4">
    <property type="entry name" value="SPERMIDINE_PUTRESCINE IMPORT ATP-BINDING PROTEIN POTA"/>
    <property type="match status" value="1"/>
</dbReference>
<keyword evidence="2" id="KW-0547">Nucleotide-binding</keyword>
<dbReference type="SMART" id="SM00382">
    <property type="entry name" value="AAA"/>
    <property type="match status" value="1"/>
</dbReference>
<evidence type="ECO:0000256" key="2">
    <source>
        <dbReference type="ARBA" id="ARBA00022741"/>
    </source>
</evidence>
<dbReference type="InterPro" id="IPR003439">
    <property type="entry name" value="ABC_transporter-like_ATP-bd"/>
</dbReference>
<dbReference type="EMBL" id="BAABHY010000007">
    <property type="protein sequence ID" value="GAA5114317.1"/>
    <property type="molecule type" value="Genomic_DNA"/>
</dbReference>
<dbReference type="PROSITE" id="PS00211">
    <property type="entry name" value="ABC_TRANSPORTER_1"/>
    <property type="match status" value="1"/>
</dbReference>
<dbReference type="PANTHER" id="PTHR42781">
    <property type="entry name" value="SPERMIDINE/PUTRESCINE IMPORT ATP-BINDING PROTEIN POTA"/>
    <property type="match status" value="1"/>
</dbReference>
<keyword evidence="1" id="KW-0813">Transport</keyword>
<sequence length="205" mass="23210">MLCIKQLQVGIISKLDFVIASSDIIALCGHSGSGKTTLLDAIAGYRDYQGHISIDGVNIDKYHPWQRPCRYLNQRLYLFPHLTVLANLHLAQYAAKQSKSDDACKMILKQVGIGHLADRYPWQISGGEQQRAALARVLISNPKLLLLDEPFSSLDWQLRMNLWQLVIDIQAQYSMTILLVTHEPKEASMLANHIYHLQQGNLFTE</sequence>
<proteinExistence type="predicted"/>
<dbReference type="InterPro" id="IPR017871">
    <property type="entry name" value="ABC_transporter-like_CS"/>
</dbReference>
<evidence type="ECO:0000259" key="4">
    <source>
        <dbReference type="PROSITE" id="PS50893"/>
    </source>
</evidence>
<dbReference type="RefSeq" id="WP_345492526.1">
    <property type="nucleotide sequence ID" value="NZ_BAABHY010000007.1"/>
</dbReference>
<dbReference type="PROSITE" id="PS50893">
    <property type="entry name" value="ABC_TRANSPORTER_2"/>
    <property type="match status" value="1"/>
</dbReference>
<dbReference type="Proteomes" id="UP001500171">
    <property type="component" value="Unassembled WGS sequence"/>
</dbReference>
<accession>A0ABP9NCB4</accession>
<feature type="domain" description="ABC transporter" evidence="4">
    <location>
        <begin position="2"/>
        <end position="205"/>
    </location>
</feature>
<dbReference type="Pfam" id="PF00005">
    <property type="entry name" value="ABC_tran"/>
    <property type="match status" value="1"/>
</dbReference>
<evidence type="ECO:0000256" key="1">
    <source>
        <dbReference type="ARBA" id="ARBA00022448"/>
    </source>
</evidence>
<dbReference type="InterPro" id="IPR050093">
    <property type="entry name" value="ABC_SmlMolc_Importer"/>
</dbReference>
<protein>
    <submittedName>
        <fullName evidence="5">ATP-binding cassette domain-containing protein</fullName>
    </submittedName>
</protein>
<reference evidence="6" key="1">
    <citation type="journal article" date="2019" name="Int. J. Syst. Evol. Microbiol.">
        <title>The Global Catalogue of Microorganisms (GCM) 10K type strain sequencing project: providing services to taxonomists for standard genome sequencing and annotation.</title>
        <authorList>
            <consortium name="The Broad Institute Genomics Platform"/>
            <consortium name="The Broad Institute Genome Sequencing Center for Infectious Disease"/>
            <person name="Wu L."/>
            <person name="Ma J."/>
        </authorList>
    </citation>
    <scope>NUCLEOTIDE SEQUENCE [LARGE SCALE GENOMIC DNA]</scope>
    <source>
        <strain evidence="6">JCM 18050</strain>
    </source>
</reference>
<gene>
    <name evidence="5" type="ORF">GCM10023211_23700</name>
</gene>
<dbReference type="InterPro" id="IPR027417">
    <property type="entry name" value="P-loop_NTPase"/>
</dbReference>
<dbReference type="InterPro" id="IPR003593">
    <property type="entry name" value="AAA+_ATPase"/>
</dbReference>
<comment type="caution">
    <text evidence="5">The sequence shown here is derived from an EMBL/GenBank/DDBJ whole genome shotgun (WGS) entry which is preliminary data.</text>
</comment>
<organism evidence="5 6">
    <name type="scientific">Orbus sasakiae</name>
    <dbReference type="NCBI Taxonomy" id="1078475"/>
    <lineage>
        <taxon>Bacteria</taxon>
        <taxon>Pseudomonadati</taxon>
        <taxon>Pseudomonadota</taxon>
        <taxon>Gammaproteobacteria</taxon>
        <taxon>Orbales</taxon>
        <taxon>Orbaceae</taxon>
        <taxon>Orbus</taxon>
    </lineage>
</organism>
<evidence type="ECO:0000313" key="6">
    <source>
        <dbReference type="Proteomes" id="UP001500171"/>
    </source>
</evidence>
<keyword evidence="6" id="KW-1185">Reference proteome</keyword>
<keyword evidence="3 5" id="KW-0067">ATP-binding</keyword>
<dbReference type="Gene3D" id="3.40.50.300">
    <property type="entry name" value="P-loop containing nucleotide triphosphate hydrolases"/>
    <property type="match status" value="1"/>
</dbReference>
<dbReference type="GO" id="GO:0005524">
    <property type="term" value="F:ATP binding"/>
    <property type="evidence" value="ECO:0007669"/>
    <property type="project" value="UniProtKB-KW"/>
</dbReference>